<feature type="region of interest" description="Disordered" evidence="1">
    <location>
        <begin position="64"/>
        <end position="85"/>
    </location>
</feature>
<name>A0A5B7JSK7_PORTR</name>
<accession>A0A5B7JSK7</accession>
<sequence>MRPVHCRDIARPYCLAERPPLDTAASLSGVTLSSAHSSLNAHTRLETAASHCPAFTKALRGENTHVTPPFTTKETPYSHDTSHHGGEILAEPTPCPCPYSASPFPCPSQAPAWPTLNVALCEEQKIQIAITI</sequence>
<evidence type="ECO:0000256" key="1">
    <source>
        <dbReference type="SAM" id="MobiDB-lite"/>
    </source>
</evidence>
<comment type="caution">
    <text evidence="2">The sequence shown here is derived from an EMBL/GenBank/DDBJ whole genome shotgun (WGS) entry which is preliminary data.</text>
</comment>
<protein>
    <submittedName>
        <fullName evidence="2">Uncharacterized protein</fullName>
    </submittedName>
</protein>
<evidence type="ECO:0000313" key="3">
    <source>
        <dbReference type="Proteomes" id="UP000324222"/>
    </source>
</evidence>
<feature type="compositionally biased region" description="Polar residues" evidence="1">
    <location>
        <begin position="64"/>
        <end position="75"/>
    </location>
</feature>
<dbReference type="Proteomes" id="UP000324222">
    <property type="component" value="Unassembled WGS sequence"/>
</dbReference>
<proteinExistence type="predicted"/>
<gene>
    <name evidence="2" type="ORF">E2C01_096438</name>
</gene>
<feature type="compositionally biased region" description="Basic and acidic residues" evidence="1">
    <location>
        <begin position="76"/>
        <end position="85"/>
    </location>
</feature>
<evidence type="ECO:0000313" key="2">
    <source>
        <dbReference type="EMBL" id="MPD00932.1"/>
    </source>
</evidence>
<keyword evidence="3" id="KW-1185">Reference proteome</keyword>
<dbReference type="EMBL" id="VSRR010124993">
    <property type="protein sequence ID" value="MPD00932.1"/>
    <property type="molecule type" value="Genomic_DNA"/>
</dbReference>
<reference evidence="2 3" key="1">
    <citation type="submission" date="2019-05" db="EMBL/GenBank/DDBJ databases">
        <title>Another draft genome of Portunus trituberculatus and its Hox gene families provides insights of decapod evolution.</title>
        <authorList>
            <person name="Jeong J.-H."/>
            <person name="Song I."/>
            <person name="Kim S."/>
            <person name="Choi T."/>
            <person name="Kim D."/>
            <person name="Ryu S."/>
            <person name="Kim W."/>
        </authorList>
    </citation>
    <scope>NUCLEOTIDE SEQUENCE [LARGE SCALE GENOMIC DNA]</scope>
    <source>
        <tissue evidence="2">Muscle</tissue>
    </source>
</reference>
<dbReference type="AlphaFoldDB" id="A0A5B7JSK7"/>
<organism evidence="2 3">
    <name type="scientific">Portunus trituberculatus</name>
    <name type="common">Swimming crab</name>
    <name type="synonym">Neptunus trituberculatus</name>
    <dbReference type="NCBI Taxonomy" id="210409"/>
    <lineage>
        <taxon>Eukaryota</taxon>
        <taxon>Metazoa</taxon>
        <taxon>Ecdysozoa</taxon>
        <taxon>Arthropoda</taxon>
        <taxon>Crustacea</taxon>
        <taxon>Multicrustacea</taxon>
        <taxon>Malacostraca</taxon>
        <taxon>Eumalacostraca</taxon>
        <taxon>Eucarida</taxon>
        <taxon>Decapoda</taxon>
        <taxon>Pleocyemata</taxon>
        <taxon>Brachyura</taxon>
        <taxon>Eubrachyura</taxon>
        <taxon>Portunoidea</taxon>
        <taxon>Portunidae</taxon>
        <taxon>Portuninae</taxon>
        <taxon>Portunus</taxon>
    </lineage>
</organism>